<accession>A0A7C3WX28</accession>
<organism evidence="3">
    <name type="scientific">Dictyoglomus turgidum</name>
    <dbReference type="NCBI Taxonomy" id="513050"/>
    <lineage>
        <taxon>Bacteria</taxon>
        <taxon>Pseudomonadati</taxon>
        <taxon>Dictyoglomota</taxon>
        <taxon>Dictyoglomia</taxon>
        <taxon>Dictyoglomales</taxon>
        <taxon>Dictyoglomaceae</taxon>
        <taxon>Dictyoglomus</taxon>
    </lineage>
</organism>
<protein>
    <submittedName>
        <fullName evidence="3">Sugar ABC transporter substrate-binding protein</fullName>
    </submittedName>
</protein>
<comment type="similarity">
    <text evidence="2">Belongs to the bacterial solute-binding protein 1 family.</text>
</comment>
<dbReference type="SUPFAM" id="SSF53850">
    <property type="entry name" value="Periplasmic binding protein-like II"/>
    <property type="match status" value="1"/>
</dbReference>
<proteinExistence type="inferred from homology"/>
<dbReference type="GO" id="GO:0042597">
    <property type="term" value="C:periplasmic space"/>
    <property type="evidence" value="ECO:0007669"/>
    <property type="project" value="UniProtKB-SubCell"/>
</dbReference>
<dbReference type="PANTHER" id="PTHR43649:SF12">
    <property type="entry name" value="DIACETYLCHITOBIOSE BINDING PROTEIN DASA"/>
    <property type="match status" value="1"/>
</dbReference>
<evidence type="ECO:0000313" key="3">
    <source>
        <dbReference type="EMBL" id="HGB31673.1"/>
    </source>
</evidence>
<dbReference type="InterPro" id="IPR006059">
    <property type="entry name" value="SBP"/>
</dbReference>
<dbReference type="Gene3D" id="3.40.190.10">
    <property type="entry name" value="Periplasmic binding protein-like II"/>
    <property type="match status" value="1"/>
</dbReference>
<comment type="subcellular location">
    <subcellularLocation>
        <location evidence="1">Periplasm</location>
    </subcellularLocation>
</comment>
<evidence type="ECO:0000256" key="2">
    <source>
        <dbReference type="ARBA" id="ARBA00008520"/>
    </source>
</evidence>
<sequence>MKRKTFMLIVVWFLLVSFVGTAEAIDLTFTHWGGNLEIDAIKKMCEKYTKEHPGVNIKPLFVPWDQYVQKLSAMISGGTPPQVGYVMETEALEWAEKGVLLDILPLIEKESDPSVKLKNRLRSIWWLYGGGKKTLGTSVAAEVMITWYNKEIFDKEGVPYPPTDPNKWTWNQFVETAVKLTVDKNGKHPNEPGFDPTKIERFGVTFGNWYMVWFPFIWSNGGDLCDESGKIAKINKPEAVDALQNLCDLIYKYHVAPTPAQSSALPSYSIALQTGRVAMAIDGQWTLQELGQLEKQGKLKLGVAPLPKFKRPVTAVIGTPIGIYADAVKDSDTLKAAWEFYKWITNSESAIDLVRCGLWMPIQTWWYTDPKYIQKWLDPEIHPSEYKAAVISYAYRYAKPAPTYYLKNFAQINDIMYQELSNAFNGKVTVQEACNRIAEKIKPLLVGRYDKP</sequence>
<dbReference type="InterPro" id="IPR050490">
    <property type="entry name" value="Bact_solute-bd_prot1"/>
</dbReference>
<dbReference type="EMBL" id="DTGA01000192">
    <property type="protein sequence ID" value="HGB31673.1"/>
    <property type="molecule type" value="Genomic_DNA"/>
</dbReference>
<dbReference type="AlphaFoldDB" id="A0A7C3WX28"/>
<dbReference type="PANTHER" id="PTHR43649">
    <property type="entry name" value="ARABINOSE-BINDING PROTEIN-RELATED"/>
    <property type="match status" value="1"/>
</dbReference>
<comment type="caution">
    <text evidence="3">The sequence shown here is derived from an EMBL/GenBank/DDBJ whole genome shotgun (WGS) entry which is preliminary data.</text>
</comment>
<evidence type="ECO:0000256" key="1">
    <source>
        <dbReference type="ARBA" id="ARBA00004418"/>
    </source>
</evidence>
<dbReference type="Pfam" id="PF01547">
    <property type="entry name" value="SBP_bac_1"/>
    <property type="match status" value="1"/>
</dbReference>
<dbReference type="CDD" id="cd13585">
    <property type="entry name" value="PBP2_TMBP_like"/>
    <property type="match status" value="1"/>
</dbReference>
<name>A0A7C3WX28_9BACT</name>
<reference evidence="3" key="1">
    <citation type="journal article" date="2020" name="mSystems">
        <title>Genome- and Community-Level Interaction Insights into Carbon Utilization and Element Cycling Functions of Hydrothermarchaeota in Hydrothermal Sediment.</title>
        <authorList>
            <person name="Zhou Z."/>
            <person name="Liu Y."/>
            <person name="Xu W."/>
            <person name="Pan J."/>
            <person name="Luo Z.H."/>
            <person name="Li M."/>
        </authorList>
    </citation>
    <scope>NUCLEOTIDE SEQUENCE [LARGE SCALE GENOMIC DNA]</scope>
    <source>
        <strain evidence="3">SpSt-751</strain>
    </source>
</reference>
<gene>
    <name evidence="3" type="ORF">ENV35_07360</name>
</gene>